<dbReference type="PANTHER" id="PTHR47785:SF6">
    <property type="entry name" value="ZN(II)2CYS6 TRANSCRIPTION FACTOR (EUROFUNG)"/>
    <property type="match status" value="1"/>
</dbReference>
<dbReference type="Gene3D" id="4.10.240.10">
    <property type="entry name" value="Zn(2)-C6 fungal-type DNA-binding domain"/>
    <property type="match status" value="1"/>
</dbReference>
<keyword evidence="2" id="KW-0539">Nucleus</keyword>
<dbReference type="EMBL" id="ML976007">
    <property type="protein sequence ID" value="KAF1945751.1"/>
    <property type="molecule type" value="Genomic_DNA"/>
</dbReference>
<proteinExistence type="predicted"/>
<dbReference type="SMART" id="SM00066">
    <property type="entry name" value="GAL4"/>
    <property type="match status" value="1"/>
</dbReference>
<dbReference type="OrthoDB" id="6133115at2759"/>
<feature type="domain" description="Zn(2)-C6 fungal-type" evidence="4">
    <location>
        <begin position="47"/>
        <end position="77"/>
    </location>
</feature>
<dbReference type="GO" id="GO:0006351">
    <property type="term" value="P:DNA-templated transcription"/>
    <property type="evidence" value="ECO:0007669"/>
    <property type="project" value="InterPro"/>
</dbReference>
<dbReference type="PROSITE" id="PS00463">
    <property type="entry name" value="ZN2_CY6_FUNGAL_1"/>
    <property type="match status" value="1"/>
</dbReference>
<dbReference type="InterPro" id="IPR007219">
    <property type="entry name" value="XnlR_reg_dom"/>
</dbReference>
<dbReference type="InterPro" id="IPR001138">
    <property type="entry name" value="Zn2Cys6_DnaBD"/>
</dbReference>
<dbReference type="SUPFAM" id="SSF57701">
    <property type="entry name" value="Zn2/Cys6 DNA-binding domain"/>
    <property type="match status" value="1"/>
</dbReference>
<evidence type="ECO:0000256" key="3">
    <source>
        <dbReference type="SAM" id="MobiDB-lite"/>
    </source>
</evidence>
<dbReference type="InterPro" id="IPR053181">
    <property type="entry name" value="EcdB-like_regulator"/>
</dbReference>
<dbReference type="Pfam" id="PF00172">
    <property type="entry name" value="Zn_clus"/>
    <property type="match status" value="1"/>
</dbReference>
<accession>A0A6A5SZD0</accession>
<keyword evidence="6" id="KW-1185">Reference proteome</keyword>
<dbReference type="PROSITE" id="PS50048">
    <property type="entry name" value="ZN2_CY6_FUNGAL_2"/>
    <property type="match status" value="1"/>
</dbReference>
<feature type="region of interest" description="Disordered" evidence="3">
    <location>
        <begin position="1"/>
        <end position="38"/>
    </location>
</feature>
<evidence type="ECO:0000313" key="6">
    <source>
        <dbReference type="Proteomes" id="UP000800038"/>
    </source>
</evidence>
<name>A0A6A5SZD0_9PLEO</name>
<reference evidence="5" key="1">
    <citation type="journal article" date="2020" name="Stud. Mycol.">
        <title>101 Dothideomycetes genomes: a test case for predicting lifestyles and emergence of pathogens.</title>
        <authorList>
            <person name="Haridas S."/>
            <person name="Albert R."/>
            <person name="Binder M."/>
            <person name="Bloem J."/>
            <person name="Labutti K."/>
            <person name="Salamov A."/>
            <person name="Andreopoulos B."/>
            <person name="Baker S."/>
            <person name="Barry K."/>
            <person name="Bills G."/>
            <person name="Bluhm B."/>
            <person name="Cannon C."/>
            <person name="Castanera R."/>
            <person name="Culley D."/>
            <person name="Daum C."/>
            <person name="Ezra D."/>
            <person name="Gonzalez J."/>
            <person name="Henrissat B."/>
            <person name="Kuo A."/>
            <person name="Liang C."/>
            <person name="Lipzen A."/>
            <person name="Lutzoni F."/>
            <person name="Magnuson J."/>
            <person name="Mondo S."/>
            <person name="Nolan M."/>
            <person name="Ohm R."/>
            <person name="Pangilinan J."/>
            <person name="Park H.-J."/>
            <person name="Ramirez L."/>
            <person name="Alfaro M."/>
            <person name="Sun H."/>
            <person name="Tritt A."/>
            <person name="Yoshinaga Y."/>
            <person name="Zwiers L.-H."/>
            <person name="Turgeon B."/>
            <person name="Goodwin S."/>
            <person name="Spatafora J."/>
            <person name="Crous P."/>
            <person name="Grigoriev I."/>
        </authorList>
    </citation>
    <scope>NUCLEOTIDE SEQUENCE</scope>
    <source>
        <strain evidence="5">CBS 161.51</strain>
    </source>
</reference>
<dbReference type="CDD" id="cd12148">
    <property type="entry name" value="fungal_TF_MHR"/>
    <property type="match status" value="1"/>
</dbReference>
<dbReference type="Proteomes" id="UP000800038">
    <property type="component" value="Unassembled WGS sequence"/>
</dbReference>
<dbReference type="CDD" id="cd00067">
    <property type="entry name" value="GAL4"/>
    <property type="match status" value="1"/>
</dbReference>
<sequence>MTKRSRITASYAEPLDRQVSYDGDGSGSQDGDGSSLKRPRSFMATLACDICRSRKTRCDEDRPKCGYCRTMNLECTYQAPRATKKDQSMAVAINAIRRLESKIEDLTAAINTPKAASTIPLSSPGPVFDHRPSFSQPSPSIHAPGILSAHPRHEGNIIHELAMSPQVVGTPVQSPFPVPEAPGRVALSFSQHRVTLWPAVKQVLPTGFVSARAALPEDYIVDIENRRAPLLMHIERPHGTDPDSWLMSMPQAAVKGLAEAYFSVFHRNMPHLDKYYFYSNTLGRVMENEFGYDMESCLVLNVLALGCLAVKTHEEGDFSLPSRQSSTGRRFVHPEWYELIVDDPPGLRFFNEARKRFGFLMCQNGLQAGQFYMLSTLYYAQILRPLDSWTTVNRAALCCASILTRTGTVDYDQWEGDMLSRLFWCTLMYETVITQELDLLPHSGLLDYEPDIPLPKFTQCPRPKTSISGLLTDEDDSFFNFHFLAQAAHRIILTRVKQSLYTFAEKESYPNANLTAEMHHQLEQWRANLPPSLQFSDNESASGSPSPAHVIAKAMLRSRYLVAKFHIGRPFLYKALHASAYMNDAEYNEVSEGLRGGMYWPTTMGLCTQMLSALPIKFGWCCQCFGQILLFHAVARSPDQKLRETLPDGWQEWVQIMMKLIESCASSPGIAKDLELLRLLEVQC</sequence>
<organism evidence="5 6">
    <name type="scientific">Clathrospora elynae</name>
    <dbReference type="NCBI Taxonomy" id="706981"/>
    <lineage>
        <taxon>Eukaryota</taxon>
        <taxon>Fungi</taxon>
        <taxon>Dikarya</taxon>
        <taxon>Ascomycota</taxon>
        <taxon>Pezizomycotina</taxon>
        <taxon>Dothideomycetes</taxon>
        <taxon>Pleosporomycetidae</taxon>
        <taxon>Pleosporales</taxon>
        <taxon>Diademaceae</taxon>
        <taxon>Clathrospora</taxon>
    </lineage>
</organism>
<evidence type="ECO:0000313" key="5">
    <source>
        <dbReference type="EMBL" id="KAF1945751.1"/>
    </source>
</evidence>
<keyword evidence="1" id="KW-0479">Metal-binding</keyword>
<evidence type="ECO:0000256" key="1">
    <source>
        <dbReference type="ARBA" id="ARBA00022723"/>
    </source>
</evidence>
<dbReference type="GO" id="GO:0000981">
    <property type="term" value="F:DNA-binding transcription factor activity, RNA polymerase II-specific"/>
    <property type="evidence" value="ECO:0007669"/>
    <property type="project" value="InterPro"/>
</dbReference>
<dbReference type="PANTHER" id="PTHR47785">
    <property type="entry name" value="ZN(II)2CYS6 TRANSCRIPTION FACTOR (EUROFUNG)-RELATED-RELATED"/>
    <property type="match status" value="1"/>
</dbReference>
<dbReference type="InterPro" id="IPR036864">
    <property type="entry name" value="Zn2-C6_fun-type_DNA-bd_sf"/>
</dbReference>
<dbReference type="GO" id="GO:0008270">
    <property type="term" value="F:zinc ion binding"/>
    <property type="evidence" value="ECO:0007669"/>
    <property type="project" value="InterPro"/>
</dbReference>
<evidence type="ECO:0000259" key="4">
    <source>
        <dbReference type="PROSITE" id="PS50048"/>
    </source>
</evidence>
<evidence type="ECO:0000256" key="2">
    <source>
        <dbReference type="ARBA" id="ARBA00023242"/>
    </source>
</evidence>
<dbReference type="Pfam" id="PF04082">
    <property type="entry name" value="Fungal_trans"/>
    <property type="match status" value="1"/>
</dbReference>
<gene>
    <name evidence="5" type="ORF">EJ02DRAFT_395461</name>
</gene>
<protein>
    <submittedName>
        <fullName evidence="5">C6 zinc finger domain-containing protein</fullName>
    </submittedName>
</protein>
<dbReference type="AlphaFoldDB" id="A0A6A5SZD0"/>
<dbReference type="GO" id="GO:0003677">
    <property type="term" value="F:DNA binding"/>
    <property type="evidence" value="ECO:0007669"/>
    <property type="project" value="InterPro"/>
</dbReference>